<dbReference type="AlphaFoldDB" id="A0A830DVC1"/>
<gene>
    <name evidence="3" type="ORF">GCM10007209_30680</name>
</gene>
<feature type="region of interest" description="Disordered" evidence="1">
    <location>
        <begin position="1"/>
        <end position="23"/>
    </location>
</feature>
<reference evidence="3" key="1">
    <citation type="journal article" date="2014" name="Int. J. Syst. Evol. Microbiol.">
        <title>Complete genome sequence of Corynebacterium casei LMG S-19264T (=DSM 44701T), isolated from a smear-ripened cheese.</title>
        <authorList>
            <consortium name="US DOE Joint Genome Institute (JGI-PGF)"/>
            <person name="Walter F."/>
            <person name="Albersmeier A."/>
            <person name="Kalinowski J."/>
            <person name="Ruckert C."/>
        </authorList>
    </citation>
    <scope>NUCLEOTIDE SEQUENCE</scope>
    <source>
        <strain evidence="3">CCM 7217</strain>
    </source>
</reference>
<evidence type="ECO:0000313" key="3">
    <source>
        <dbReference type="EMBL" id="GGC66460.1"/>
    </source>
</evidence>
<accession>A0A830DVC1</accession>
<name>A0A830DVC1_9EURY</name>
<proteinExistence type="predicted"/>
<evidence type="ECO:0000313" key="4">
    <source>
        <dbReference type="Proteomes" id="UP000646833"/>
    </source>
</evidence>
<dbReference type="InterPro" id="IPR002744">
    <property type="entry name" value="MIP18-like"/>
</dbReference>
<dbReference type="InterPro" id="IPR034904">
    <property type="entry name" value="FSCA_dom_sf"/>
</dbReference>
<feature type="domain" description="MIP18 family-like" evidence="2">
    <location>
        <begin position="25"/>
        <end position="98"/>
    </location>
</feature>
<evidence type="ECO:0000256" key="1">
    <source>
        <dbReference type="SAM" id="MobiDB-lite"/>
    </source>
</evidence>
<dbReference type="EMBL" id="BMCI01000006">
    <property type="protein sequence ID" value="GGC66460.1"/>
    <property type="molecule type" value="Genomic_DNA"/>
</dbReference>
<dbReference type="Pfam" id="PF01883">
    <property type="entry name" value="FeS_assembly_P"/>
    <property type="match status" value="1"/>
</dbReference>
<dbReference type="RefSeq" id="WP_007276345.1">
    <property type="nucleotide sequence ID" value="NZ_BMCI01000006.1"/>
</dbReference>
<dbReference type="Gene3D" id="3.30.300.130">
    <property type="entry name" value="Fe-S cluster assembly (FSCA)"/>
    <property type="match status" value="1"/>
</dbReference>
<sequence>MSANTAGIGTAGFSVGPEEDADEFEQELWATVDEVPDPHIPVSLVDMAMIYDIEVDAGEVTVTMTYPCMGCPAYDMIQDDVRAVLRTVRGVTDVTIEVTWDPVWSKDMLTDRAREELRDAGIGL</sequence>
<evidence type="ECO:0000259" key="2">
    <source>
        <dbReference type="Pfam" id="PF01883"/>
    </source>
</evidence>
<organism evidence="3 4">
    <name type="scientific">Haloferax sulfurifontis</name>
    <dbReference type="NCBI Taxonomy" id="255616"/>
    <lineage>
        <taxon>Archaea</taxon>
        <taxon>Methanobacteriati</taxon>
        <taxon>Methanobacteriota</taxon>
        <taxon>Stenosarchaea group</taxon>
        <taxon>Halobacteria</taxon>
        <taxon>Halobacteriales</taxon>
        <taxon>Haloferacaceae</taxon>
        <taxon>Haloferax</taxon>
    </lineage>
</organism>
<reference evidence="3" key="2">
    <citation type="submission" date="2020-09" db="EMBL/GenBank/DDBJ databases">
        <authorList>
            <person name="Sun Q."/>
            <person name="Sedlacek I."/>
        </authorList>
    </citation>
    <scope>NUCLEOTIDE SEQUENCE</scope>
    <source>
        <strain evidence="3">CCM 7217</strain>
    </source>
</reference>
<dbReference type="Proteomes" id="UP000646833">
    <property type="component" value="Unassembled WGS sequence"/>
</dbReference>
<dbReference type="InterPro" id="IPR052339">
    <property type="entry name" value="Fe-S_Maturation_MIP18"/>
</dbReference>
<dbReference type="PANTHER" id="PTHR42831">
    <property type="entry name" value="FE-S PROTEIN MATURATION AUXILIARY FACTOR YITW"/>
    <property type="match status" value="1"/>
</dbReference>
<protein>
    <recommendedName>
        <fullName evidence="2">MIP18 family-like domain-containing protein</fullName>
    </recommendedName>
</protein>
<comment type="caution">
    <text evidence="3">The sequence shown here is derived from an EMBL/GenBank/DDBJ whole genome shotgun (WGS) entry which is preliminary data.</text>
</comment>
<dbReference type="SUPFAM" id="SSF117916">
    <property type="entry name" value="Fe-S cluster assembly (FSCA) domain-like"/>
    <property type="match status" value="1"/>
</dbReference>
<dbReference type="PANTHER" id="PTHR42831:SF1">
    <property type="entry name" value="FE-S PROTEIN MATURATION AUXILIARY FACTOR YITW"/>
    <property type="match status" value="1"/>
</dbReference>